<evidence type="ECO:0000313" key="2">
    <source>
        <dbReference type="Proteomes" id="UP000199382"/>
    </source>
</evidence>
<protein>
    <submittedName>
        <fullName evidence="1">Uncharacterized protein, contains GYD domain</fullName>
    </submittedName>
</protein>
<dbReference type="OrthoDB" id="165683at2"/>
<dbReference type="Pfam" id="PF08734">
    <property type="entry name" value="GYD"/>
    <property type="match status" value="1"/>
</dbReference>
<keyword evidence="2" id="KW-1185">Reference proteome</keyword>
<gene>
    <name evidence="1" type="ORF">SAMN04488026_111713</name>
</gene>
<sequence>MPRFIITGNYTQAAAKGMLTNPSDRGAATRALVEAAGGTMEAYYATTGPSDFIIIASVDDVTNLMSALIVAGASGAASNLQTQRAFTSEELLGMQQKAATMAAAYSPPG</sequence>
<organism evidence="1 2">
    <name type="scientific">Aliiruegeria lutimaris</name>
    <dbReference type="NCBI Taxonomy" id="571298"/>
    <lineage>
        <taxon>Bacteria</taxon>
        <taxon>Pseudomonadati</taxon>
        <taxon>Pseudomonadota</taxon>
        <taxon>Alphaproteobacteria</taxon>
        <taxon>Rhodobacterales</taxon>
        <taxon>Roseobacteraceae</taxon>
        <taxon>Aliiruegeria</taxon>
    </lineage>
</organism>
<dbReference type="STRING" id="571298.SAMN04488026_111713"/>
<accession>A0A1G9N438</accession>
<dbReference type="AlphaFoldDB" id="A0A1G9N438"/>
<dbReference type="InterPro" id="IPR014845">
    <property type="entry name" value="GYD/TTHA1554"/>
</dbReference>
<reference evidence="1 2" key="1">
    <citation type="submission" date="2016-10" db="EMBL/GenBank/DDBJ databases">
        <authorList>
            <person name="de Groot N.N."/>
        </authorList>
    </citation>
    <scope>NUCLEOTIDE SEQUENCE [LARGE SCALE GENOMIC DNA]</scope>
    <source>
        <strain evidence="1 2">DSM 25294</strain>
    </source>
</reference>
<dbReference type="RefSeq" id="WP_093164546.1">
    <property type="nucleotide sequence ID" value="NZ_FNEK01000117.1"/>
</dbReference>
<name>A0A1G9N438_9RHOB</name>
<evidence type="ECO:0000313" key="1">
    <source>
        <dbReference type="EMBL" id="SDL81258.1"/>
    </source>
</evidence>
<dbReference type="EMBL" id="FNEK01000117">
    <property type="protein sequence ID" value="SDL81258.1"/>
    <property type="molecule type" value="Genomic_DNA"/>
</dbReference>
<dbReference type="Proteomes" id="UP000199382">
    <property type="component" value="Unassembled WGS sequence"/>
</dbReference>
<proteinExistence type="predicted"/>